<reference evidence="3 4" key="1">
    <citation type="submission" date="2021-06" db="EMBL/GenBank/DDBJ databases">
        <title>Chromosome-level genome assembly of the red-tail catfish (Hemibagrus wyckioides).</title>
        <authorList>
            <person name="Shao F."/>
        </authorList>
    </citation>
    <scope>NUCLEOTIDE SEQUENCE [LARGE SCALE GENOMIC DNA]</scope>
    <source>
        <strain evidence="3">EC202008001</strain>
        <tissue evidence="3">Blood</tissue>
    </source>
</reference>
<feature type="domain" description="Ig-like" evidence="2">
    <location>
        <begin position="35"/>
        <end position="123"/>
    </location>
</feature>
<dbReference type="InterPro" id="IPR013098">
    <property type="entry name" value="Ig_I-set"/>
</dbReference>
<comment type="caution">
    <text evidence="3">The sequence shown here is derived from an EMBL/GenBank/DDBJ whole genome shotgun (WGS) entry which is preliminary data.</text>
</comment>
<name>A0A9D3SU47_9TELE</name>
<protein>
    <recommendedName>
        <fullName evidence="2">Ig-like domain-containing protein</fullName>
    </recommendedName>
</protein>
<dbReference type="GO" id="GO:0055013">
    <property type="term" value="P:cardiac muscle cell development"/>
    <property type="evidence" value="ECO:0007669"/>
    <property type="project" value="UniProtKB-ARBA"/>
</dbReference>
<dbReference type="InterPro" id="IPR027417">
    <property type="entry name" value="P-loop_NTPase"/>
</dbReference>
<accession>A0A9D3SU47</accession>
<dbReference type="GO" id="GO:0003007">
    <property type="term" value="P:heart morphogenesis"/>
    <property type="evidence" value="ECO:0007669"/>
    <property type="project" value="UniProtKB-ARBA"/>
</dbReference>
<dbReference type="Pfam" id="PF07679">
    <property type="entry name" value="I-set"/>
    <property type="match status" value="1"/>
</dbReference>
<evidence type="ECO:0000313" key="3">
    <source>
        <dbReference type="EMBL" id="KAG7331458.1"/>
    </source>
</evidence>
<dbReference type="SMART" id="SM00409">
    <property type="entry name" value="IG"/>
    <property type="match status" value="1"/>
</dbReference>
<dbReference type="InterPro" id="IPR003599">
    <property type="entry name" value="Ig_sub"/>
</dbReference>
<gene>
    <name evidence="3" type="ORF">KOW79_005427</name>
</gene>
<evidence type="ECO:0000313" key="4">
    <source>
        <dbReference type="Proteomes" id="UP000824219"/>
    </source>
</evidence>
<dbReference type="SUPFAM" id="SSF48726">
    <property type="entry name" value="Immunoglobulin"/>
    <property type="match status" value="1"/>
</dbReference>
<dbReference type="PANTHER" id="PTHR14241">
    <property type="entry name" value="INTERFERON-INDUCED PROTEIN 44"/>
    <property type="match status" value="1"/>
</dbReference>
<dbReference type="GO" id="GO:0006955">
    <property type="term" value="P:immune response"/>
    <property type="evidence" value="ECO:0007669"/>
    <property type="project" value="TreeGrafter"/>
</dbReference>
<dbReference type="Gene3D" id="3.40.50.300">
    <property type="entry name" value="P-loop containing nucleotide triphosphate hydrolases"/>
    <property type="match status" value="1"/>
</dbReference>
<dbReference type="EMBL" id="JAHKSW010000006">
    <property type="protein sequence ID" value="KAG7331458.1"/>
    <property type="molecule type" value="Genomic_DNA"/>
</dbReference>
<dbReference type="SUPFAM" id="SSF52540">
    <property type="entry name" value="P-loop containing nucleoside triphosphate hydrolases"/>
    <property type="match status" value="1"/>
</dbReference>
<dbReference type="Gene3D" id="2.60.40.10">
    <property type="entry name" value="Immunoglobulins"/>
    <property type="match status" value="1"/>
</dbReference>
<dbReference type="SMART" id="SM00408">
    <property type="entry name" value="IGc2"/>
    <property type="match status" value="1"/>
</dbReference>
<sequence length="418" mass="47908">MEQSKEQRERETHTHLKFTLTFNKGSNMGSTPSKPEFVTVLAKQQVPHGQHFILSCEANTEYVTVSWQKDGQKLDCVEGKHKVRQLGTKCVLEISKAEDADEGNYTITLSNSSGSASCSALVRIIIKEWRTVQWGQNRINSLKTFQICNKVEELRFLLYGPVGVGKSSIINTIRTIFEGRQFVNCLAAPGSTTSHTLCYEQFRFANEEGSFPFAFNDIMGAEEDSGVLTQDIVSALKGHMKEGYTFNPQTPLPINNHYYNQNPTLSDQMHCLVLVMPADRVSMLADNFIKKMKSVREEASRMGIPQVVFMTRVDCACQLTKEDLRNVYKSKKIRENMQKYANELGVPVNRIFPVLNYHEETQMQYEPYLNRIFPVCNYHEETHINEDINYLMLDAFTHVVYWANDYVVKFVSNQFHAE</sequence>
<evidence type="ECO:0000256" key="1">
    <source>
        <dbReference type="ARBA" id="ARBA00023319"/>
    </source>
</evidence>
<dbReference type="InterPro" id="IPR003598">
    <property type="entry name" value="Ig_sub2"/>
</dbReference>
<keyword evidence="1" id="KW-0393">Immunoglobulin domain</keyword>
<dbReference type="InterPro" id="IPR013783">
    <property type="entry name" value="Ig-like_fold"/>
</dbReference>
<dbReference type="InterPro" id="IPR036179">
    <property type="entry name" value="Ig-like_dom_sf"/>
</dbReference>
<evidence type="ECO:0000259" key="2">
    <source>
        <dbReference type="PROSITE" id="PS50835"/>
    </source>
</evidence>
<proteinExistence type="predicted"/>
<keyword evidence="4" id="KW-1185">Reference proteome</keyword>
<dbReference type="PANTHER" id="PTHR14241:SF1">
    <property type="entry name" value="INTERFERON-INDUCED PROTEIN 44-RELATED"/>
    <property type="match status" value="1"/>
</dbReference>
<dbReference type="InterPro" id="IPR007110">
    <property type="entry name" value="Ig-like_dom"/>
</dbReference>
<dbReference type="PROSITE" id="PS50835">
    <property type="entry name" value="IG_LIKE"/>
    <property type="match status" value="1"/>
</dbReference>
<dbReference type="OrthoDB" id="25620at2759"/>
<dbReference type="Proteomes" id="UP000824219">
    <property type="component" value="Linkage Group LG06"/>
</dbReference>
<dbReference type="AlphaFoldDB" id="A0A9D3SU47"/>
<organism evidence="3 4">
    <name type="scientific">Hemibagrus wyckioides</name>
    <dbReference type="NCBI Taxonomy" id="337641"/>
    <lineage>
        <taxon>Eukaryota</taxon>
        <taxon>Metazoa</taxon>
        <taxon>Chordata</taxon>
        <taxon>Craniata</taxon>
        <taxon>Vertebrata</taxon>
        <taxon>Euteleostomi</taxon>
        <taxon>Actinopterygii</taxon>
        <taxon>Neopterygii</taxon>
        <taxon>Teleostei</taxon>
        <taxon>Ostariophysi</taxon>
        <taxon>Siluriformes</taxon>
        <taxon>Bagridae</taxon>
        <taxon>Hemibagrus</taxon>
    </lineage>
</organism>
<dbReference type="FunFam" id="2.60.40.10:FF:000107">
    <property type="entry name" value="Myosin, light chain kinase a"/>
    <property type="match status" value="1"/>
</dbReference>